<evidence type="ECO:0000313" key="9">
    <source>
        <dbReference type="Proteomes" id="UP000469215"/>
    </source>
</evidence>
<dbReference type="PROSITE" id="PS50893">
    <property type="entry name" value="ABC_TRANSPORTER_2"/>
    <property type="match status" value="1"/>
</dbReference>
<evidence type="ECO:0000256" key="6">
    <source>
        <dbReference type="SAM" id="MobiDB-lite"/>
    </source>
</evidence>
<dbReference type="SMART" id="SM00382">
    <property type="entry name" value="AAA"/>
    <property type="match status" value="1"/>
</dbReference>
<dbReference type="GO" id="GO:0016887">
    <property type="term" value="F:ATP hydrolysis activity"/>
    <property type="evidence" value="ECO:0007669"/>
    <property type="project" value="InterPro"/>
</dbReference>
<dbReference type="FunFam" id="3.40.50.300:FF:000425">
    <property type="entry name" value="Probable ABC transporter, ATP-binding subunit"/>
    <property type="match status" value="1"/>
</dbReference>
<comment type="similarity">
    <text evidence="1">Belongs to the ABC transporter superfamily.</text>
</comment>
<dbReference type="PANTHER" id="PTHR43117">
    <property type="entry name" value="OSMOPROTECTANT IMPORT ATP-BINDING PROTEIN OSMV"/>
    <property type="match status" value="1"/>
</dbReference>
<keyword evidence="2" id="KW-0813">Transport</keyword>
<dbReference type="InterPro" id="IPR003439">
    <property type="entry name" value="ABC_transporter-like_ATP-bd"/>
</dbReference>
<dbReference type="Proteomes" id="UP000469215">
    <property type="component" value="Unassembled WGS sequence"/>
</dbReference>
<protein>
    <recommendedName>
        <fullName evidence="5">ABC-type quaternary amine transporter</fullName>
        <ecNumber evidence="5">7.6.2.9</ecNumber>
    </recommendedName>
</protein>
<feature type="compositionally biased region" description="Low complexity" evidence="6">
    <location>
        <begin position="1"/>
        <end position="14"/>
    </location>
</feature>
<reference evidence="8 9" key="1">
    <citation type="submission" date="2020-01" db="EMBL/GenBank/DDBJ databases">
        <authorList>
            <person name="Deng T."/>
        </authorList>
    </citation>
    <scope>NUCLEOTIDE SEQUENCE [LARGE SCALE GENOMIC DNA]</scope>
    <source>
        <strain evidence="8 9">5221</strain>
    </source>
</reference>
<dbReference type="Pfam" id="PF00005">
    <property type="entry name" value="ABC_tran"/>
    <property type="match status" value="1"/>
</dbReference>
<dbReference type="InterPro" id="IPR027417">
    <property type="entry name" value="P-loop_NTPase"/>
</dbReference>
<keyword evidence="4 8" id="KW-0067">ATP-binding</keyword>
<comment type="caution">
    <text evidence="8">The sequence shown here is derived from an EMBL/GenBank/DDBJ whole genome shotgun (WGS) entry which is preliminary data.</text>
</comment>
<feature type="domain" description="ABC transporter" evidence="7">
    <location>
        <begin position="26"/>
        <end position="261"/>
    </location>
</feature>
<evidence type="ECO:0000256" key="4">
    <source>
        <dbReference type="ARBA" id="ARBA00022840"/>
    </source>
</evidence>
<evidence type="ECO:0000256" key="2">
    <source>
        <dbReference type="ARBA" id="ARBA00022448"/>
    </source>
</evidence>
<dbReference type="SUPFAM" id="SSF52540">
    <property type="entry name" value="P-loop containing nucleoside triphosphate hydrolases"/>
    <property type="match status" value="1"/>
</dbReference>
<evidence type="ECO:0000256" key="5">
    <source>
        <dbReference type="ARBA" id="ARBA00066388"/>
    </source>
</evidence>
<dbReference type="PROSITE" id="PS00211">
    <property type="entry name" value="ABC_TRANSPORTER_1"/>
    <property type="match status" value="1"/>
</dbReference>
<dbReference type="Gene3D" id="3.40.50.300">
    <property type="entry name" value="P-loop containing nucleotide triphosphate hydrolases"/>
    <property type="match status" value="1"/>
</dbReference>
<dbReference type="InterPro" id="IPR003593">
    <property type="entry name" value="AAA+_ATPase"/>
</dbReference>
<organism evidence="8 9">
    <name type="scientific">Brevibacterium rongguiense</name>
    <dbReference type="NCBI Taxonomy" id="2695267"/>
    <lineage>
        <taxon>Bacteria</taxon>
        <taxon>Bacillati</taxon>
        <taxon>Actinomycetota</taxon>
        <taxon>Actinomycetes</taxon>
        <taxon>Micrococcales</taxon>
        <taxon>Brevibacteriaceae</taxon>
        <taxon>Brevibacterium</taxon>
    </lineage>
</organism>
<sequence length="389" mass="40606">MASSASSQQPTAASGTDAPAGSAPSIVFEQVTKTYPDGTTAIDDLSLEVPAGSLTAFVGPSGCGKTTSMRMINRMVTPTSGRILVGGQDIAGQRPTALRRSMGYVLQDAGLFPHLTALDNVAALLRLDGRSKDQAREGAEAALRLVRLYPELDRRYPAQLSGGQQQRVGVARALAADPPVLLMDEPFSAVDPVVRGELQQELIRLRGQLSQTIVFVTHDIDEALLLGDRLAVFGPGGRLHQFATGREILTNPADAFVAEMVGRDRGFRALGFEAAEVPVTPPLPGPDPALVRPAAEVAGEDWALRLDAESKPVRWEGPAGSVIVGTLCHRGGDLRLALDSVLSSPAGPGIAVDEAGAFAGFIDRTAVLARIDTTTPAGGGRPGAADTEV</sequence>
<name>A0A6N9H9M4_9MICO</name>
<keyword evidence="9" id="KW-1185">Reference proteome</keyword>
<evidence type="ECO:0000256" key="3">
    <source>
        <dbReference type="ARBA" id="ARBA00022741"/>
    </source>
</evidence>
<gene>
    <name evidence="8" type="ORF">GSY69_12070</name>
</gene>
<dbReference type="PANTHER" id="PTHR43117:SF4">
    <property type="entry name" value="OSMOPROTECTANT IMPORT ATP-BINDING PROTEIN OSMV"/>
    <property type="match status" value="1"/>
</dbReference>
<dbReference type="EC" id="7.6.2.9" evidence="5"/>
<accession>A0A6N9H9M4</accession>
<evidence type="ECO:0000256" key="1">
    <source>
        <dbReference type="ARBA" id="ARBA00005417"/>
    </source>
</evidence>
<dbReference type="GO" id="GO:0015418">
    <property type="term" value="F:ABC-type quaternary ammonium compound transporting activity"/>
    <property type="evidence" value="ECO:0007669"/>
    <property type="project" value="UniProtKB-EC"/>
</dbReference>
<dbReference type="InterPro" id="IPR017871">
    <property type="entry name" value="ABC_transporter-like_CS"/>
</dbReference>
<dbReference type="EMBL" id="WWEQ01000067">
    <property type="protein sequence ID" value="MYM20675.1"/>
    <property type="molecule type" value="Genomic_DNA"/>
</dbReference>
<dbReference type="RefSeq" id="WP_160954088.1">
    <property type="nucleotide sequence ID" value="NZ_WWEQ01000067.1"/>
</dbReference>
<evidence type="ECO:0000313" key="8">
    <source>
        <dbReference type="EMBL" id="MYM20675.1"/>
    </source>
</evidence>
<evidence type="ECO:0000259" key="7">
    <source>
        <dbReference type="PROSITE" id="PS50893"/>
    </source>
</evidence>
<dbReference type="AlphaFoldDB" id="A0A6N9H9M4"/>
<keyword evidence="3" id="KW-0547">Nucleotide-binding</keyword>
<feature type="region of interest" description="Disordered" evidence="6">
    <location>
        <begin position="1"/>
        <end position="23"/>
    </location>
</feature>
<proteinExistence type="inferred from homology"/>
<dbReference type="GO" id="GO:0005524">
    <property type="term" value="F:ATP binding"/>
    <property type="evidence" value="ECO:0007669"/>
    <property type="project" value="UniProtKB-KW"/>
</dbReference>